<evidence type="ECO:0000313" key="2">
    <source>
        <dbReference type="EMBL" id="SFB78548.1"/>
    </source>
</evidence>
<dbReference type="InterPro" id="IPR004675">
    <property type="entry name" value="AhpD_core"/>
</dbReference>
<reference evidence="2 3" key="1">
    <citation type="submission" date="2016-10" db="EMBL/GenBank/DDBJ databases">
        <authorList>
            <person name="de Groot N.N."/>
        </authorList>
    </citation>
    <scope>NUCLEOTIDE SEQUENCE [LARGE SCALE GENOMIC DNA]</scope>
    <source>
        <strain evidence="2 3">DSM 18438</strain>
    </source>
</reference>
<dbReference type="NCBIfam" id="TIGR00778">
    <property type="entry name" value="ahpD_dom"/>
    <property type="match status" value="1"/>
</dbReference>
<dbReference type="OrthoDB" id="9808310at2"/>
<dbReference type="EMBL" id="FOLH01000001">
    <property type="protein sequence ID" value="SFB78548.1"/>
    <property type="molecule type" value="Genomic_DNA"/>
</dbReference>
<evidence type="ECO:0000313" key="3">
    <source>
        <dbReference type="Proteomes" id="UP000199058"/>
    </source>
</evidence>
<dbReference type="RefSeq" id="WP_091957656.1">
    <property type="nucleotide sequence ID" value="NZ_FOLH01000001.1"/>
</dbReference>
<keyword evidence="2" id="KW-0575">Peroxidase</keyword>
<feature type="domain" description="Carboxymuconolactone decarboxylase-like" evidence="1">
    <location>
        <begin position="52"/>
        <end position="101"/>
    </location>
</feature>
<proteinExistence type="predicted"/>
<dbReference type="InterPro" id="IPR029032">
    <property type="entry name" value="AhpD-like"/>
</dbReference>
<dbReference type="PANTHER" id="PTHR35446:SF3">
    <property type="entry name" value="CMD DOMAIN-CONTAINING PROTEIN"/>
    <property type="match status" value="1"/>
</dbReference>
<keyword evidence="3" id="KW-1185">Reference proteome</keyword>
<gene>
    <name evidence="2" type="ORF">SAMN05660443_0110</name>
</gene>
<dbReference type="PANTHER" id="PTHR35446">
    <property type="entry name" value="SI:CH211-175M2.5"/>
    <property type="match status" value="1"/>
</dbReference>
<accession>A0A1I1DZW7</accession>
<dbReference type="InterPro" id="IPR003779">
    <property type="entry name" value="CMD-like"/>
</dbReference>
<evidence type="ECO:0000259" key="1">
    <source>
        <dbReference type="Pfam" id="PF02627"/>
    </source>
</evidence>
<dbReference type="Gene3D" id="1.20.1290.10">
    <property type="entry name" value="AhpD-like"/>
    <property type="match status" value="1"/>
</dbReference>
<dbReference type="Pfam" id="PF02627">
    <property type="entry name" value="CMD"/>
    <property type="match status" value="1"/>
</dbReference>
<organism evidence="2 3">
    <name type="scientific">Marinospirillum celere</name>
    <dbReference type="NCBI Taxonomy" id="1122252"/>
    <lineage>
        <taxon>Bacteria</taxon>
        <taxon>Pseudomonadati</taxon>
        <taxon>Pseudomonadota</taxon>
        <taxon>Gammaproteobacteria</taxon>
        <taxon>Oceanospirillales</taxon>
        <taxon>Oceanospirillaceae</taxon>
        <taxon>Marinospirillum</taxon>
    </lineage>
</organism>
<dbReference type="GO" id="GO:0051920">
    <property type="term" value="F:peroxiredoxin activity"/>
    <property type="evidence" value="ECO:0007669"/>
    <property type="project" value="InterPro"/>
</dbReference>
<protein>
    <submittedName>
        <fullName evidence="2">Uncharacterized peroxidase-related enzyme</fullName>
    </submittedName>
</protein>
<sequence>MTDFTLHTPESAPDKAKERLQATQDKLGFVPSMYGMMANAPTLLEGYQTLSDIFGRSSLSAQEQQVVLLAVSVANGCEFCVAAHTTLAQGAGVDAAVINALRDESPISDPRLQALAEFTLALVNKQGWAGKEVDAFLAAGFEQQQVMEVVLAAGLKTLSNYTNHLTNPPLNEAFAKNAWKAS</sequence>
<name>A0A1I1DZW7_9GAMM</name>
<dbReference type="AlphaFoldDB" id="A0A1I1DZW7"/>
<dbReference type="Proteomes" id="UP000199058">
    <property type="component" value="Unassembled WGS sequence"/>
</dbReference>
<keyword evidence="2" id="KW-0560">Oxidoreductase</keyword>
<dbReference type="STRING" id="1122252.SAMN05660443_0110"/>
<dbReference type="SUPFAM" id="SSF69118">
    <property type="entry name" value="AhpD-like"/>
    <property type="match status" value="1"/>
</dbReference>